<feature type="region of interest" description="Disordered" evidence="1">
    <location>
        <begin position="193"/>
        <end position="218"/>
    </location>
</feature>
<name>A0ABP0RI98_9DINO</name>
<feature type="chain" id="PRO_5046216563" evidence="2">
    <location>
        <begin position="20"/>
        <end position="241"/>
    </location>
</feature>
<keyword evidence="4" id="KW-1185">Reference proteome</keyword>
<protein>
    <submittedName>
        <fullName evidence="3">Uncharacterized protein</fullName>
    </submittedName>
</protein>
<accession>A0ABP0RI98</accession>
<feature type="non-terminal residue" evidence="3">
    <location>
        <position position="241"/>
    </location>
</feature>
<keyword evidence="2" id="KW-0732">Signal</keyword>
<proteinExistence type="predicted"/>
<dbReference type="Proteomes" id="UP001642484">
    <property type="component" value="Unassembled WGS sequence"/>
</dbReference>
<feature type="signal peptide" evidence="2">
    <location>
        <begin position="1"/>
        <end position="19"/>
    </location>
</feature>
<evidence type="ECO:0000256" key="2">
    <source>
        <dbReference type="SAM" id="SignalP"/>
    </source>
</evidence>
<feature type="compositionally biased region" description="Low complexity" evidence="1">
    <location>
        <begin position="193"/>
        <end position="212"/>
    </location>
</feature>
<evidence type="ECO:0000313" key="3">
    <source>
        <dbReference type="EMBL" id="CAK9100317.1"/>
    </source>
</evidence>
<reference evidence="3 4" key="1">
    <citation type="submission" date="2024-02" db="EMBL/GenBank/DDBJ databases">
        <authorList>
            <person name="Chen Y."/>
            <person name="Shah S."/>
            <person name="Dougan E. K."/>
            <person name="Thang M."/>
            <person name="Chan C."/>
        </authorList>
    </citation>
    <scope>NUCLEOTIDE SEQUENCE [LARGE SCALE GENOMIC DNA]</scope>
</reference>
<evidence type="ECO:0000256" key="1">
    <source>
        <dbReference type="SAM" id="MobiDB-lite"/>
    </source>
</evidence>
<dbReference type="EMBL" id="CAXAMN010026051">
    <property type="protein sequence ID" value="CAK9100317.1"/>
    <property type="molecule type" value="Genomic_DNA"/>
</dbReference>
<sequence>MAFVLKFIAIIAQWGVAFSLAPGDCAFVGVYGEKDDFAILLMEDVDGESISVTDGSFKDKDFQAAQQAKAKKHVNDAVKGTVLRKSDFDTDSGSFAAPVSLTVFKGNPSSPTPLCGINLEGKPGNTAVRRLGDEVALLNLGETETAEYAGPTSGSKDELLEGLTNPMNWLQDSRAVRKLSGFTIASVQNTTTSMTTTSDGNQTTETTTTTSTIGGGDSHATGHTAILGGRRSMQHCLTLTL</sequence>
<comment type="caution">
    <text evidence="3">The sequence shown here is derived from an EMBL/GenBank/DDBJ whole genome shotgun (WGS) entry which is preliminary data.</text>
</comment>
<gene>
    <name evidence="3" type="ORF">CCMP2556_LOCUS47415</name>
</gene>
<evidence type="ECO:0000313" key="4">
    <source>
        <dbReference type="Proteomes" id="UP001642484"/>
    </source>
</evidence>
<organism evidence="3 4">
    <name type="scientific">Durusdinium trenchii</name>
    <dbReference type="NCBI Taxonomy" id="1381693"/>
    <lineage>
        <taxon>Eukaryota</taxon>
        <taxon>Sar</taxon>
        <taxon>Alveolata</taxon>
        <taxon>Dinophyceae</taxon>
        <taxon>Suessiales</taxon>
        <taxon>Symbiodiniaceae</taxon>
        <taxon>Durusdinium</taxon>
    </lineage>
</organism>